<dbReference type="AlphaFoldDB" id="A0AAW0MY98"/>
<evidence type="ECO:0000313" key="3">
    <source>
        <dbReference type="Proteomes" id="UP001460270"/>
    </source>
</evidence>
<gene>
    <name evidence="2" type="ORF">WMY93_026175</name>
</gene>
<accession>A0AAW0MY98</accession>
<proteinExistence type="predicted"/>
<keyword evidence="3" id="KW-1185">Reference proteome</keyword>
<sequence length="108" mass="11375">MRAWIELPWADGEAKFKRVCGGPWLLVRGGFEEETSKSQGEMESPCRAANKGGREAPGTKGNWILPLTVNAAHTSPSGSIQLFTHSALSAPAATVGADANHGLFGDVL</sequence>
<feature type="region of interest" description="Disordered" evidence="1">
    <location>
        <begin position="33"/>
        <end position="59"/>
    </location>
</feature>
<protein>
    <submittedName>
        <fullName evidence="2">Uncharacterized protein</fullName>
    </submittedName>
</protein>
<dbReference type="EMBL" id="JBBPFD010000019">
    <property type="protein sequence ID" value="KAK7886554.1"/>
    <property type="molecule type" value="Genomic_DNA"/>
</dbReference>
<evidence type="ECO:0000256" key="1">
    <source>
        <dbReference type="SAM" id="MobiDB-lite"/>
    </source>
</evidence>
<comment type="caution">
    <text evidence="2">The sequence shown here is derived from an EMBL/GenBank/DDBJ whole genome shotgun (WGS) entry which is preliminary data.</text>
</comment>
<organism evidence="2 3">
    <name type="scientific">Mugilogobius chulae</name>
    <name type="common">yellowstripe goby</name>
    <dbReference type="NCBI Taxonomy" id="88201"/>
    <lineage>
        <taxon>Eukaryota</taxon>
        <taxon>Metazoa</taxon>
        <taxon>Chordata</taxon>
        <taxon>Craniata</taxon>
        <taxon>Vertebrata</taxon>
        <taxon>Euteleostomi</taxon>
        <taxon>Actinopterygii</taxon>
        <taxon>Neopterygii</taxon>
        <taxon>Teleostei</taxon>
        <taxon>Neoteleostei</taxon>
        <taxon>Acanthomorphata</taxon>
        <taxon>Gobiaria</taxon>
        <taxon>Gobiiformes</taxon>
        <taxon>Gobioidei</taxon>
        <taxon>Gobiidae</taxon>
        <taxon>Gobionellinae</taxon>
        <taxon>Mugilogobius</taxon>
    </lineage>
</organism>
<evidence type="ECO:0000313" key="2">
    <source>
        <dbReference type="EMBL" id="KAK7886554.1"/>
    </source>
</evidence>
<reference evidence="3" key="1">
    <citation type="submission" date="2024-04" db="EMBL/GenBank/DDBJ databases">
        <title>Salinicola lusitanus LLJ914,a marine bacterium isolated from the Okinawa Trough.</title>
        <authorList>
            <person name="Li J."/>
        </authorList>
    </citation>
    <scope>NUCLEOTIDE SEQUENCE [LARGE SCALE GENOMIC DNA]</scope>
</reference>
<dbReference type="Proteomes" id="UP001460270">
    <property type="component" value="Unassembled WGS sequence"/>
</dbReference>
<name>A0AAW0MY98_9GOBI</name>